<dbReference type="EC" id="5.2.1.8" evidence="1"/>
<proteinExistence type="predicted"/>
<gene>
    <name evidence="6" type="ORF">PQU94_14270</name>
</gene>
<dbReference type="RefSeq" id="WP_272742111.1">
    <property type="nucleotide sequence ID" value="NZ_JAQQKW010000009.1"/>
</dbReference>
<evidence type="ECO:0000256" key="3">
    <source>
        <dbReference type="ARBA" id="ARBA00023235"/>
    </source>
</evidence>
<accession>A0ABT5IHS8</accession>
<evidence type="ECO:0000313" key="6">
    <source>
        <dbReference type="EMBL" id="MDC7695443.1"/>
    </source>
</evidence>
<dbReference type="PROSITE" id="PS51257">
    <property type="entry name" value="PROKAR_LIPOPROTEIN"/>
    <property type="match status" value="1"/>
</dbReference>
<evidence type="ECO:0000313" key="7">
    <source>
        <dbReference type="Proteomes" id="UP001216595"/>
    </source>
</evidence>
<sequence>MTQRRQWMIGMAALMGATLLQGCFPSQQKPAENAEAARPVPAKPKPLYRDLPVPPDSVRVLIQTTKGDIVVELDGKHAPISTANFLQYVDSGKMTDAQFWRAMKSGKGGFIQVEAAGHRYQPIPHEPTSQTGLSHTDGTLSTARYAVGTASNQFTISVGDMTYMDAGRDPEGDNQGYAAFGKVVSGMDVVKKILNGKITKKKIEGGWDGQNLENPVKVLSAKRLN</sequence>
<reference evidence="6 7" key="1">
    <citation type="submission" date="2023-01" db="EMBL/GenBank/DDBJ databases">
        <title>Novel species of the genus Asticcacaulis isolated from rivers.</title>
        <authorList>
            <person name="Lu H."/>
        </authorList>
    </citation>
    <scope>NUCLEOTIDE SEQUENCE [LARGE SCALE GENOMIC DNA]</scope>
    <source>
        <strain evidence="6 7">DXS10W</strain>
    </source>
</reference>
<dbReference type="SUPFAM" id="SSF50891">
    <property type="entry name" value="Cyclophilin-like"/>
    <property type="match status" value="1"/>
</dbReference>
<comment type="caution">
    <text evidence="6">The sequence shown here is derived from an EMBL/GenBank/DDBJ whole genome shotgun (WGS) entry which is preliminary data.</text>
</comment>
<feature type="domain" description="PPIase cyclophilin-type" evidence="5">
    <location>
        <begin position="67"/>
        <end position="223"/>
    </location>
</feature>
<dbReference type="Pfam" id="PF00160">
    <property type="entry name" value="Pro_isomerase"/>
    <property type="match status" value="1"/>
</dbReference>
<dbReference type="Proteomes" id="UP001216595">
    <property type="component" value="Unassembled WGS sequence"/>
</dbReference>
<dbReference type="Gene3D" id="2.40.100.10">
    <property type="entry name" value="Cyclophilin-like"/>
    <property type="match status" value="1"/>
</dbReference>
<dbReference type="GO" id="GO:0016853">
    <property type="term" value="F:isomerase activity"/>
    <property type="evidence" value="ECO:0007669"/>
    <property type="project" value="UniProtKB-KW"/>
</dbReference>
<organism evidence="6 7">
    <name type="scientific">Asticcacaulis currens</name>
    <dbReference type="NCBI Taxonomy" id="2984210"/>
    <lineage>
        <taxon>Bacteria</taxon>
        <taxon>Pseudomonadati</taxon>
        <taxon>Pseudomonadota</taxon>
        <taxon>Alphaproteobacteria</taxon>
        <taxon>Caulobacterales</taxon>
        <taxon>Caulobacteraceae</taxon>
        <taxon>Asticcacaulis</taxon>
    </lineage>
</organism>
<keyword evidence="7" id="KW-1185">Reference proteome</keyword>
<dbReference type="PROSITE" id="PS50072">
    <property type="entry name" value="CSA_PPIASE_2"/>
    <property type="match status" value="1"/>
</dbReference>
<evidence type="ECO:0000259" key="5">
    <source>
        <dbReference type="PROSITE" id="PS50072"/>
    </source>
</evidence>
<keyword evidence="2" id="KW-0697">Rotamase</keyword>
<keyword evidence="3 6" id="KW-0413">Isomerase</keyword>
<dbReference type="PANTHER" id="PTHR43246">
    <property type="entry name" value="PEPTIDYL-PROLYL CIS-TRANS ISOMERASE CYP38, CHLOROPLASTIC"/>
    <property type="match status" value="1"/>
</dbReference>
<dbReference type="InterPro" id="IPR002130">
    <property type="entry name" value="Cyclophilin-type_PPIase_dom"/>
</dbReference>
<dbReference type="EMBL" id="JAQQKW010000009">
    <property type="protein sequence ID" value="MDC7695443.1"/>
    <property type="molecule type" value="Genomic_DNA"/>
</dbReference>
<dbReference type="InterPro" id="IPR029000">
    <property type="entry name" value="Cyclophilin-like_dom_sf"/>
</dbReference>
<dbReference type="InterPro" id="IPR044665">
    <property type="entry name" value="E_coli_cyclophilin_A-like"/>
</dbReference>
<evidence type="ECO:0000256" key="4">
    <source>
        <dbReference type="SAM" id="MobiDB-lite"/>
    </source>
</evidence>
<evidence type="ECO:0000256" key="1">
    <source>
        <dbReference type="ARBA" id="ARBA00013194"/>
    </source>
</evidence>
<feature type="region of interest" description="Disordered" evidence="4">
    <location>
        <begin position="30"/>
        <end position="49"/>
    </location>
</feature>
<protein>
    <recommendedName>
        <fullName evidence="1">peptidylprolyl isomerase</fullName>
        <ecNumber evidence="1">5.2.1.8</ecNumber>
    </recommendedName>
</protein>
<evidence type="ECO:0000256" key="2">
    <source>
        <dbReference type="ARBA" id="ARBA00023110"/>
    </source>
</evidence>
<name>A0ABT5IHS8_9CAUL</name>